<keyword evidence="4" id="KW-1133">Transmembrane helix</keyword>
<evidence type="ECO:0000256" key="4">
    <source>
        <dbReference type="SAM" id="Phobius"/>
    </source>
</evidence>
<dbReference type="InterPro" id="IPR001478">
    <property type="entry name" value="PDZ"/>
</dbReference>
<dbReference type="InterPro" id="IPR009003">
    <property type="entry name" value="Peptidase_S1_PA"/>
</dbReference>
<dbReference type="SMART" id="SM00228">
    <property type="entry name" value="PDZ"/>
    <property type="match status" value="1"/>
</dbReference>
<dbReference type="AlphaFoldDB" id="A0A291RY00"/>
<dbReference type="RefSeq" id="WP_098699209.1">
    <property type="nucleotide sequence ID" value="NZ_CP023778.1"/>
</dbReference>
<dbReference type="GeneID" id="88362889"/>
<reference evidence="6 7" key="1">
    <citation type="submission" date="2017-10" db="EMBL/GenBank/DDBJ databases">
        <title>Comparative genomics between pathogenic Norcardia.</title>
        <authorList>
            <person name="Zeng L."/>
        </authorList>
    </citation>
    <scope>NUCLEOTIDE SEQUENCE [LARGE SCALE GENOMIC DNA]</scope>
    <source>
        <strain evidence="6 7">NC_YFY_NT001</strain>
    </source>
</reference>
<keyword evidence="2 6" id="KW-0645">Protease</keyword>
<dbReference type="InterPro" id="IPR051201">
    <property type="entry name" value="Chloro_Bact_Ser_Proteases"/>
</dbReference>
<dbReference type="InterPro" id="IPR043504">
    <property type="entry name" value="Peptidase_S1_PA_chymotrypsin"/>
</dbReference>
<dbReference type="PRINTS" id="PR00834">
    <property type="entry name" value="PROTEASES2C"/>
</dbReference>
<feature type="domain" description="PDZ" evidence="5">
    <location>
        <begin position="286"/>
        <end position="357"/>
    </location>
</feature>
<dbReference type="Pfam" id="PF13365">
    <property type="entry name" value="Trypsin_2"/>
    <property type="match status" value="1"/>
</dbReference>
<evidence type="ECO:0000256" key="3">
    <source>
        <dbReference type="ARBA" id="ARBA00022801"/>
    </source>
</evidence>
<dbReference type="GO" id="GO:0004252">
    <property type="term" value="F:serine-type endopeptidase activity"/>
    <property type="evidence" value="ECO:0007669"/>
    <property type="project" value="InterPro"/>
</dbReference>
<evidence type="ECO:0000256" key="2">
    <source>
        <dbReference type="ARBA" id="ARBA00022670"/>
    </source>
</evidence>
<dbReference type="SUPFAM" id="SSF50156">
    <property type="entry name" value="PDZ domain-like"/>
    <property type="match status" value="1"/>
</dbReference>
<keyword evidence="4" id="KW-0812">Transmembrane</keyword>
<feature type="transmembrane region" description="Helical" evidence="4">
    <location>
        <begin position="21"/>
        <end position="40"/>
    </location>
</feature>
<comment type="similarity">
    <text evidence="1">Belongs to the peptidase S1C family.</text>
</comment>
<dbReference type="InterPro" id="IPR036034">
    <property type="entry name" value="PDZ_sf"/>
</dbReference>
<keyword evidence="4" id="KW-0472">Membrane</keyword>
<keyword evidence="3" id="KW-0378">Hydrolase</keyword>
<dbReference type="Pfam" id="PF13180">
    <property type="entry name" value="PDZ_2"/>
    <property type="match status" value="1"/>
</dbReference>
<dbReference type="GO" id="GO:0006508">
    <property type="term" value="P:proteolysis"/>
    <property type="evidence" value="ECO:0007669"/>
    <property type="project" value="UniProtKB-KW"/>
</dbReference>
<gene>
    <name evidence="6" type="ORF">CRH09_37200</name>
</gene>
<evidence type="ECO:0000256" key="1">
    <source>
        <dbReference type="ARBA" id="ARBA00010541"/>
    </source>
</evidence>
<dbReference type="Gene3D" id="2.40.10.10">
    <property type="entry name" value="Trypsin-like serine proteases"/>
    <property type="match status" value="2"/>
</dbReference>
<dbReference type="Gene3D" id="2.30.42.10">
    <property type="match status" value="1"/>
</dbReference>
<organism evidence="6 7">
    <name type="scientific">Nocardia terpenica</name>
    <dbReference type="NCBI Taxonomy" id="455432"/>
    <lineage>
        <taxon>Bacteria</taxon>
        <taxon>Bacillati</taxon>
        <taxon>Actinomycetota</taxon>
        <taxon>Actinomycetes</taxon>
        <taxon>Mycobacteriales</taxon>
        <taxon>Nocardiaceae</taxon>
        <taxon>Nocardia</taxon>
    </lineage>
</organism>
<evidence type="ECO:0000313" key="7">
    <source>
        <dbReference type="Proteomes" id="UP000221961"/>
    </source>
</evidence>
<dbReference type="Proteomes" id="UP000221961">
    <property type="component" value="Chromosome"/>
</dbReference>
<proteinExistence type="inferred from homology"/>
<dbReference type="PANTHER" id="PTHR43343:SF3">
    <property type="entry name" value="PROTEASE DO-LIKE 8, CHLOROPLASTIC"/>
    <property type="match status" value="1"/>
</dbReference>
<sequence>MHDELRYDDSADPARRSGRGGRVVAVLIAIVVAVGAYLAYRGELPGWASHGEENTAILLGPPQPPMDAPAVAKAVEPELVNINVALRPVGMSAAGTGIVLTAQGEILTSQHVIKGADSITVGDLGTGTVYPAAVVGYDSSADIALLSLSGADRLPVARIGSSAPLRLGDAVLAIGNAGGTGSPTATPGTVTSLSSSIVARDNADLSRKPLTGMVEIAAPVVSGQSGGALVDRYGSVVGVVTAASGEVAKAAGRASGYAVPIDTAMDVVRTIRSGTPTDTVHIGPTATLGILTSDATPTGARVDVAVYGQPAYTAGLTQGEVITAVDGRAVTSAQSLKASLNSRKPDDTVHVDVLGPNGSHRVVAIVLAAGPPN</sequence>
<evidence type="ECO:0000313" key="6">
    <source>
        <dbReference type="EMBL" id="ATL72406.1"/>
    </source>
</evidence>
<name>A0A291RY00_9NOCA</name>
<dbReference type="InterPro" id="IPR001940">
    <property type="entry name" value="Peptidase_S1C"/>
</dbReference>
<dbReference type="SUPFAM" id="SSF50494">
    <property type="entry name" value="Trypsin-like serine proteases"/>
    <property type="match status" value="1"/>
</dbReference>
<dbReference type="KEGG" id="ntp:CRH09_37200"/>
<dbReference type="PANTHER" id="PTHR43343">
    <property type="entry name" value="PEPTIDASE S12"/>
    <property type="match status" value="1"/>
</dbReference>
<protein>
    <submittedName>
        <fullName evidence="6">Protease</fullName>
    </submittedName>
</protein>
<accession>A0A291RY00</accession>
<dbReference type="EMBL" id="CP023778">
    <property type="protein sequence ID" value="ATL72406.1"/>
    <property type="molecule type" value="Genomic_DNA"/>
</dbReference>
<evidence type="ECO:0000259" key="5">
    <source>
        <dbReference type="SMART" id="SM00228"/>
    </source>
</evidence>